<dbReference type="InterPro" id="IPR051116">
    <property type="entry name" value="Surface_Rcpt/Adhesion_Mol"/>
</dbReference>
<keyword evidence="8" id="KW-0130">Cell adhesion</keyword>
<organism evidence="20 21">
    <name type="scientific">Oncorhynchus kisutch</name>
    <name type="common">Coho salmon</name>
    <name type="synonym">Salmo kisutch</name>
    <dbReference type="NCBI Taxonomy" id="8019"/>
    <lineage>
        <taxon>Eukaryota</taxon>
        <taxon>Metazoa</taxon>
        <taxon>Chordata</taxon>
        <taxon>Craniata</taxon>
        <taxon>Vertebrata</taxon>
        <taxon>Euteleostomi</taxon>
        <taxon>Actinopterygii</taxon>
        <taxon>Neopterygii</taxon>
        <taxon>Teleostei</taxon>
        <taxon>Protacanthopterygii</taxon>
        <taxon>Salmoniformes</taxon>
        <taxon>Salmonidae</taxon>
        <taxon>Salmoninae</taxon>
        <taxon>Oncorhynchus</taxon>
    </lineage>
</organism>
<keyword evidence="15" id="KW-0393">Immunoglobulin domain</keyword>
<keyword evidence="21" id="KW-1185">Reference proteome</keyword>
<protein>
    <submittedName>
        <fullName evidence="20">Activated leukocyte cell adhesion molecule b</fullName>
    </submittedName>
</protein>
<evidence type="ECO:0000256" key="13">
    <source>
        <dbReference type="ARBA" id="ARBA00023180"/>
    </source>
</evidence>
<dbReference type="PROSITE" id="PS50835">
    <property type="entry name" value="IG_LIKE"/>
    <property type="match status" value="4"/>
</dbReference>
<dbReference type="AlphaFoldDB" id="A0A8C7MJ79"/>
<feature type="compositionally biased region" description="Basic and acidic residues" evidence="16">
    <location>
        <begin position="567"/>
        <end position="598"/>
    </location>
</feature>
<dbReference type="SMART" id="SM00409">
    <property type="entry name" value="IG"/>
    <property type="match status" value="4"/>
</dbReference>
<comment type="subcellular location">
    <subcellularLocation>
        <location evidence="1">Cell membrane</location>
        <topology evidence="1">Single-pass type I membrane protein</topology>
    </subcellularLocation>
    <subcellularLocation>
        <location evidence="3">Cell projection</location>
        <location evidence="3">Axon</location>
    </subcellularLocation>
    <subcellularLocation>
        <location evidence="2">Cell projection</location>
        <location evidence="2">Dendrite</location>
    </subcellularLocation>
</comment>
<dbReference type="GO" id="GO:0030425">
    <property type="term" value="C:dendrite"/>
    <property type="evidence" value="ECO:0007669"/>
    <property type="project" value="UniProtKB-SubCell"/>
</dbReference>
<dbReference type="GO" id="GO:0030424">
    <property type="term" value="C:axon"/>
    <property type="evidence" value="ECO:0007669"/>
    <property type="project" value="UniProtKB-SubCell"/>
</dbReference>
<evidence type="ECO:0000259" key="19">
    <source>
        <dbReference type="PROSITE" id="PS50835"/>
    </source>
</evidence>
<dbReference type="Pfam" id="PF08205">
    <property type="entry name" value="C2-set_2"/>
    <property type="match status" value="1"/>
</dbReference>
<evidence type="ECO:0000256" key="16">
    <source>
        <dbReference type="SAM" id="MobiDB-lite"/>
    </source>
</evidence>
<gene>
    <name evidence="20" type="primary">LOC109905747</name>
</gene>
<evidence type="ECO:0000256" key="4">
    <source>
        <dbReference type="ARBA" id="ARBA00022475"/>
    </source>
</evidence>
<dbReference type="PANTHER" id="PTHR11973">
    <property type="entry name" value="CELL SURFACE GLYCOPROTEIN MUC18-RELATED"/>
    <property type="match status" value="1"/>
</dbReference>
<keyword evidence="18" id="KW-0732">Signal</keyword>
<dbReference type="InterPro" id="IPR013151">
    <property type="entry name" value="Immunoglobulin_dom"/>
</dbReference>
<evidence type="ECO:0000256" key="6">
    <source>
        <dbReference type="ARBA" id="ARBA00022737"/>
    </source>
</evidence>
<keyword evidence="14" id="KW-0966">Cell projection</keyword>
<reference evidence="20" key="2">
    <citation type="submission" date="2025-09" db="UniProtKB">
        <authorList>
            <consortium name="Ensembl"/>
        </authorList>
    </citation>
    <scope>IDENTIFICATION</scope>
</reference>
<dbReference type="Proteomes" id="UP000694557">
    <property type="component" value="Unassembled WGS sequence"/>
</dbReference>
<sequence length="598" mass="65275">MYDLDGWSLLYSLRLWAALVECCSSCSFSTCHSSPPKHVMSVTGYLKIHRQDAHAVSAMDTVIGLYGETVEVPCNNGAPKPKDLFITKWKYDNGDLLTQLKDQDASVIATNQYKDRVSMAENSSLLIAAASLKDEKIFTCMVVAGADISEYPVKLLIHKAPTRVEITALAAELEIGKPTQLGQCSAPDSNPAANITWFKNKKHLVADGKGIIISSKVKVDEVTGLTTTSSTLQYTAEKGDTDALFTCGTLNALSSPVSFTVTYPTERVSLHVISKGPLMEGDNVTLKCKADGNPLPTSFNFHIQRKVVKVENSDSYTVTDVTRDSTGEYKCSIIDNAKMEDSKNITINYLDMSLSPSEKVMKSAGESLALNLQTDASGELRVSWTKDNGKLDKMPKFDKLTYSDSGKYEVVVTMGALIKKASFELVVEGIPVIRRLAKQRGEDGQHKVLTCEAEGSPKPTVAWSVNGTSADESPYVNGKISYKLTIVPTVNLTVVCTVSNELGQDTRAINVSTLFEEVRMDKQGSSDDSDTTKLVVGVIVGLLLATVVVGLAYWLYMKKSKQGSWKTGEKEDGSTEESKKLEEKIEEKLEENSQKVEV</sequence>
<evidence type="ECO:0000256" key="5">
    <source>
        <dbReference type="ARBA" id="ARBA00022692"/>
    </source>
</evidence>
<dbReference type="Ensembl" id="ENSOKIT00005062461.1">
    <property type="protein sequence ID" value="ENSOKIP00005058768.1"/>
    <property type="gene ID" value="ENSOKIG00005025148.1"/>
</dbReference>
<evidence type="ECO:0000256" key="18">
    <source>
        <dbReference type="SAM" id="SignalP"/>
    </source>
</evidence>
<evidence type="ECO:0000256" key="17">
    <source>
        <dbReference type="SAM" id="Phobius"/>
    </source>
</evidence>
<keyword evidence="6" id="KW-0677">Repeat</keyword>
<keyword evidence="11 17" id="KW-0472">Membrane</keyword>
<keyword evidence="9 17" id="KW-1133">Transmembrane helix</keyword>
<dbReference type="PIRSF" id="PIRSF000615">
    <property type="entry name" value="TyrPK_CSF1-R"/>
    <property type="match status" value="1"/>
</dbReference>
<dbReference type="InterPro" id="IPR036179">
    <property type="entry name" value="Ig-like_dom_sf"/>
</dbReference>
<feature type="domain" description="Ig-like" evidence="19">
    <location>
        <begin position="264"/>
        <end position="346"/>
    </location>
</feature>
<dbReference type="InterPro" id="IPR007110">
    <property type="entry name" value="Ig-like_dom"/>
</dbReference>
<dbReference type="Gene3D" id="2.60.40.10">
    <property type="entry name" value="Immunoglobulins"/>
    <property type="match status" value="4"/>
</dbReference>
<evidence type="ECO:0000313" key="21">
    <source>
        <dbReference type="Proteomes" id="UP000694557"/>
    </source>
</evidence>
<dbReference type="InterPro" id="IPR013783">
    <property type="entry name" value="Ig-like_fold"/>
</dbReference>
<dbReference type="PANTHER" id="PTHR11973:SF2">
    <property type="entry name" value="CD166 ANTIGEN"/>
    <property type="match status" value="1"/>
</dbReference>
<keyword evidence="13" id="KW-0325">Glycoprotein</keyword>
<feature type="signal peptide" evidence="18">
    <location>
        <begin position="1"/>
        <end position="25"/>
    </location>
</feature>
<evidence type="ECO:0000256" key="9">
    <source>
        <dbReference type="ARBA" id="ARBA00022989"/>
    </source>
</evidence>
<proteinExistence type="predicted"/>
<evidence type="ECO:0000256" key="14">
    <source>
        <dbReference type="ARBA" id="ARBA00023273"/>
    </source>
</evidence>
<evidence type="ECO:0000313" key="20">
    <source>
        <dbReference type="Ensembl" id="ENSOKIP00005058768.1"/>
    </source>
</evidence>
<keyword evidence="10" id="KW-1064">Adaptive immunity</keyword>
<keyword evidence="7" id="KW-0391">Immunity</keyword>
<dbReference type="GO" id="GO:0005886">
    <property type="term" value="C:plasma membrane"/>
    <property type="evidence" value="ECO:0007669"/>
    <property type="project" value="UniProtKB-SubCell"/>
</dbReference>
<keyword evidence="4" id="KW-1003">Cell membrane</keyword>
<feature type="domain" description="Ig-like" evidence="19">
    <location>
        <begin position="431"/>
        <end position="512"/>
    </location>
</feature>
<dbReference type="InterPro" id="IPR003599">
    <property type="entry name" value="Ig_sub"/>
</dbReference>
<dbReference type="InterPro" id="IPR013162">
    <property type="entry name" value="CD80_C2-set"/>
</dbReference>
<dbReference type="GO" id="GO:0002250">
    <property type="term" value="P:adaptive immune response"/>
    <property type="evidence" value="ECO:0007669"/>
    <property type="project" value="UniProtKB-KW"/>
</dbReference>
<evidence type="ECO:0000256" key="3">
    <source>
        <dbReference type="ARBA" id="ARBA00004489"/>
    </source>
</evidence>
<keyword evidence="5 17" id="KW-0812">Transmembrane</keyword>
<evidence type="ECO:0000256" key="15">
    <source>
        <dbReference type="ARBA" id="ARBA00023319"/>
    </source>
</evidence>
<evidence type="ECO:0000256" key="1">
    <source>
        <dbReference type="ARBA" id="ARBA00004251"/>
    </source>
</evidence>
<dbReference type="GO" id="GO:0007155">
    <property type="term" value="P:cell adhesion"/>
    <property type="evidence" value="ECO:0007669"/>
    <property type="project" value="UniProtKB-KW"/>
</dbReference>
<feature type="domain" description="Ig-like" evidence="19">
    <location>
        <begin position="36"/>
        <end position="142"/>
    </location>
</feature>
<evidence type="ECO:0000256" key="11">
    <source>
        <dbReference type="ARBA" id="ARBA00023136"/>
    </source>
</evidence>
<evidence type="ECO:0000256" key="12">
    <source>
        <dbReference type="ARBA" id="ARBA00023157"/>
    </source>
</evidence>
<dbReference type="GeneTree" id="ENSGT00940000156881"/>
<feature type="domain" description="Ig-like" evidence="19">
    <location>
        <begin position="161"/>
        <end position="258"/>
    </location>
</feature>
<feature type="chain" id="PRO_5034011754" evidence="18">
    <location>
        <begin position="26"/>
        <end position="598"/>
    </location>
</feature>
<keyword evidence="12" id="KW-1015">Disulfide bond</keyword>
<evidence type="ECO:0000256" key="8">
    <source>
        <dbReference type="ARBA" id="ARBA00022889"/>
    </source>
</evidence>
<dbReference type="Pfam" id="PF00047">
    <property type="entry name" value="ig"/>
    <property type="match status" value="1"/>
</dbReference>
<reference evidence="20" key="1">
    <citation type="submission" date="2025-08" db="UniProtKB">
        <authorList>
            <consortium name="Ensembl"/>
        </authorList>
    </citation>
    <scope>IDENTIFICATION</scope>
</reference>
<dbReference type="Pfam" id="PF13895">
    <property type="entry name" value="Ig_2"/>
    <property type="match status" value="1"/>
</dbReference>
<dbReference type="SUPFAM" id="SSF48726">
    <property type="entry name" value="Immunoglobulin"/>
    <property type="match status" value="4"/>
</dbReference>
<evidence type="ECO:0000256" key="2">
    <source>
        <dbReference type="ARBA" id="ARBA00004279"/>
    </source>
</evidence>
<accession>A0A8C7MJ79</accession>
<feature type="region of interest" description="Disordered" evidence="16">
    <location>
        <begin position="560"/>
        <end position="598"/>
    </location>
</feature>
<name>A0A8C7MJ79_ONCKI</name>
<evidence type="ECO:0000256" key="7">
    <source>
        <dbReference type="ARBA" id="ARBA00022859"/>
    </source>
</evidence>
<feature type="transmembrane region" description="Helical" evidence="17">
    <location>
        <begin position="534"/>
        <end position="556"/>
    </location>
</feature>
<evidence type="ECO:0000256" key="10">
    <source>
        <dbReference type="ARBA" id="ARBA00023130"/>
    </source>
</evidence>